<evidence type="ECO:0000313" key="1">
    <source>
        <dbReference type="EMBL" id="JAH91653.1"/>
    </source>
</evidence>
<organism evidence="1">
    <name type="scientific">Anguilla anguilla</name>
    <name type="common">European freshwater eel</name>
    <name type="synonym">Muraena anguilla</name>
    <dbReference type="NCBI Taxonomy" id="7936"/>
    <lineage>
        <taxon>Eukaryota</taxon>
        <taxon>Metazoa</taxon>
        <taxon>Chordata</taxon>
        <taxon>Craniata</taxon>
        <taxon>Vertebrata</taxon>
        <taxon>Euteleostomi</taxon>
        <taxon>Actinopterygii</taxon>
        <taxon>Neopterygii</taxon>
        <taxon>Teleostei</taxon>
        <taxon>Anguilliformes</taxon>
        <taxon>Anguillidae</taxon>
        <taxon>Anguilla</taxon>
    </lineage>
</organism>
<protein>
    <submittedName>
        <fullName evidence="1">Uncharacterized protein</fullName>
    </submittedName>
</protein>
<reference evidence="1" key="2">
    <citation type="journal article" date="2015" name="Fish Shellfish Immunol.">
        <title>Early steps in the European eel (Anguilla anguilla)-Vibrio vulnificus interaction in the gills: Role of the RtxA13 toxin.</title>
        <authorList>
            <person name="Callol A."/>
            <person name="Pajuelo D."/>
            <person name="Ebbesson L."/>
            <person name="Teles M."/>
            <person name="MacKenzie S."/>
            <person name="Amaro C."/>
        </authorList>
    </citation>
    <scope>NUCLEOTIDE SEQUENCE</scope>
</reference>
<sequence>MKFQEYQVRIAPSMVQGGSALETTGSGDFSVLSTAIQQLSTCELILYAFFSLSLKQKVFFFLIKNK</sequence>
<name>A0A0E9WQA6_ANGAN</name>
<dbReference type="EMBL" id="GBXM01016924">
    <property type="protein sequence ID" value="JAH91653.1"/>
    <property type="molecule type" value="Transcribed_RNA"/>
</dbReference>
<accession>A0A0E9WQA6</accession>
<reference evidence="1" key="1">
    <citation type="submission" date="2014-11" db="EMBL/GenBank/DDBJ databases">
        <authorList>
            <person name="Amaro Gonzalez C."/>
        </authorList>
    </citation>
    <scope>NUCLEOTIDE SEQUENCE</scope>
</reference>
<dbReference type="AlphaFoldDB" id="A0A0E9WQA6"/>
<proteinExistence type="predicted"/>